<evidence type="ECO:0000256" key="2">
    <source>
        <dbReference type="ARBA" id="ARBA00022525"/>
    </source>
</evidence>
<dbReference type="GO" id="GO:0042730">
    <property type="term" value="P:fibrinolysis"/>
    <property type="evidence" value="ECO:0007669"/>
    <property type="project" value="TreeGrafter"/>
</dbReference>
<feature type="region of interest" description="Disordered" evidence="6">
    <location>
        <begin position="44"/>
        <end position="73"/>
    </location>
</feature>
<evidence type="ECO:0000256" key="6">
    <source>
        <dbReference type="SAM" id="MobiDB-lite"/>
    </source>
</evidence>
<comment type="caution">
    <text evidence="8">The sequence shown here is derived from an EMBL/GenBank/DDBJ whole genome shotgun (WGS) entry which is preliminary data.</text>
</comment>
<dbReference type="PROSITE" id="PS51406">
    <property type="entry name" value="FIBRINOGEN_C_2"/>
    <property type="match status" value="1"/>
</dbReference>
<evidence type="ECO:0000256" key="5">
    <source>
        <dbReference type="SAM" id="Coils"/>
    </source>
</evidence>
<dbReference type="CDD" id="cd00087">
    <property type="entry name" value="FReD"/>
    <property type="match status" value="1"/>
</dbReference>
<evidence type="ECO:0000256" key="4">
    <source>
        <dbReference type="ARBA" id="ARBA00023180"/>
    </source>
</evidence>
<reference evidence="8 9" key="1">
    <citation type="submission" date="2019-08" db="EMBL/GenBank/DDBJ databases">
        <title>A chromosome-level genome assembly, high-density linkage maps, and genome scans reveal the genomic architecture of hybrid incompatibilities underlying speciation via character displacement in darters (Percidae: Etheostominae).</title>
        <authorList>
            <person name="Moran R.L."/>
            <person name="Catchen J.M."/>
            <person name="Fuller R.C."/>
        </authorList>
    </citation>
    <scope>NUCLEOTIDE SEQUENCE [LARGE SCALE GENOMIC DNA]</scope>
    <source>
        <strain evidence="8">EspeVRDwgs_2016</strain>
        <tissue evidence="8">Muscle</tissue>
    </source>
</reference>
<dbReference type="Pfam" id="PF00147">
    <property type="entry name" value="Fibrinogen_C"/>
    <property type="match status" value="1"/>
</dbReference>
<dbReference type="Proteomes" id="UP000327493">
    <property type="component" value="Chromosome 12"/>
</dbReference>
<evidence type="ECO:0000313" key="9">
    <source>
        <dbReference type="Proteomes" id="UP000327493"/>
    </source>
</evidence>
<accession>A0A5J5CY27</accession>
<evidence type="ECO:0000256" key="1">
    <source>
        <dbReference type="ARBA" id="ARBA00004613"/>
    </source>
</evidence>
<evidence type="ECO:0000259" key="7">
    <source>
        <dbReference type="PROSITE" id="PS51406"/>
    </source>
</evidence>
<feature type="domain" description="Fibrinogen C-terminal" evidence="7">
    <location>
        <begin position="441"/>
        <end position="660"/>
    </location>
</feature>
<dbReference type="SUPFAM" id="SSF56496">
    <property type="entry name" value="Fibrinogen C-terminal domain-like"/>
    <property type="match status" value="1"/>
</dbReference>
<dbReference type="InterPro" id="IPR014716">
    <property type="entry name" value="Fibrinogen_a/b/g_C_1"/>
</dbReference>
<dbReference type="Gene3D" id="3.90.215.10">
    <property type="entry name" value="Gamma Fibrinogen, chain A, domain 1"/>
    <property type="match status" value="1"/>
</dbReference>
<sequence>MRSDVLTERLLIKLFDSGLHVCQRSEPCGRKLRPMIICPRSVAMGPGAKSSSRSPGARAVTTPRRVEVPGKSAGSGAFASALDGDSFDCVAFLYVIYSWDFGPAGVLVVVQQQQSQSCIVASKPHCVVCGAKVHRMKQLQGASCKEENYVKCMSPSTDPPSRCLLVESSRRLIIDLTPDSVYKGSPGSSLFVRSQLRERAASCSPNITDTQLEKRLDNKMRITLIPFLLALAAACVPVLCGNEEQPVSQPEAPVGTRSRFAALDDVRLLANGLLQLGQSLREFVQKTKGQINDILQKLNIFDHSFYQLSVLASKIKEEEEELKKTTVVLKANSDEIKGLSVEISSKVDSILQEKSRLQNKVDGMEEKLRSLTHGLVTSEQVRDVNSLKEVIHSQERSITELLKAMREQINTLTQETVERMPEILNSEAPTLIPYVISSSTSTMMNLPSDCSDLFNRGEGVSGVYAIKPTGTEPFMAFCDMSKNHGATVIQRRRDGSVNFDQIWDKYENGFGDFQGEFWLGLRKIHALAAQGNSVLHFQLEDWKQGRRFIEYRFYLSGLESNYTIHLTHLSGDLADPMSNHTGMMFSTKDRDNDNHPDTNCAHNYTGGWWFNACGETNLNGRYFHMRPKGRSDRRRGIQWRPGQKASYSLKLTQISVHHLASPSTTSSTAASSETGVLRCFMIFILF</sequence>
<keyword evidence="5" id="KW-0175">Coiled coil</keyword>
<dbReference type="GO" id="GO:0005201">
    <property type="term" value="F:extracellular matrix structural constituent"/>
    <property type="evidence" value="ECO:0007669"/>
    <property type="project" value="TreeGrafter"/>
</dbReference>
<keyword evidence="2" id="KW-0964">Secreted</keyword>
<dbReference type="GO" id="GO:0030674">
    <property type="term" value="F:protein-macromolecule adaptor activity"/>
    <property type="evidence" value="ECO:0007669"/>
    <property type="project" value="TreeGrafter"/>
</dbReference>
<dbReference type="EMBL" id="VOFY01000012">
    <property type="protein sequence ID" value="KAA8587388.1"/>
    <property type="molecule type" value="Genomic_DNA"/>
</dbReference>
<dbReference type="GO" id="GO:0034116">
    <property type="term" value="P:positive regulation of heterotypic cell-cell adhesion"/>
    <property type="evidence" value="ECO:0007669"/>
    <property type="project" value="TreeGrafter"/>
</dbReference>
<organism evidence="8 9">
    <name type="scientific">Etheostoma spectabile</name>
    <name type="common">orangethroat darter</name>
    <dbReference type="NCBI Taxonomy" id="54343"/>
    <lineage>
        <taxon>Eukaryota</taxon>
        <taxon>Metazoa</taxon>
        <taxon>Chordata</taxon>
        <taxon>Craniata</taxon>
        <taxon>Vertebrata</taxon>
        <taxon>Euteleostomi</taxon>
        <taxon>Actinopterygii</taxon>
        <taxon>Neopterygii</taxon>
        <taxon>Teleostei</taxon>
        <taxon>Neoteleostei</taxon>
        <taxon>Acanthomorphata</taxon>
        <taxon>Eupercaria</taxon>
        <taxon>Perciformes</taxon>
        <taxon>Percoidei</taxon>
        <taxon>Percidae</taxon>
        <taxon>Etheostomatinae</taxon>
        <taxon>Etheostoma</taxon>
    </lineage>
</organism>
<dbReference type="PANTHER" id="PTHR47221">
    <property type="entry name" value="FIBRINOGEN ALPHA CHAIN"/>
    <property type="match status" value="1"/>
</dbReference>
<dbReference type="InterPro" id="IPR036056">
    <property type="entry name" value="Fibrinogen-like_C"/>
</dbReference>
<dbReference type="GO" id="GO:0072377">
    <property type="term" value="P:blood coagulation, common pathway"/>
    <property type="evidence" value="ECO:0007669"/>
    <property type="project" value="TreeGrafter"/>
</dbReference>
<protein>
    <recommendedName>
        <fullName evidence="7">Fibrinogen C-terminal domain-containing protein</fullName>
    </recommendedName>
</protein>
<evidence type="ECO:0000313" key="8">
    <source>
        <dbReference type="EMBL" id="KAA8587388.1"/>
    </source>
</evidence>
<comment type="subcellular location">
    <subcellularLocation>
        <location evidence="1">Secreted</location>
    </subcellularLocation>
</comment>
<proteinExistence type="predicted"/>
<dbReference type="PANTHER" id="PTHR47221:SF5">
    <property type="entry name" value="FIBRINOGEN C-TERMINAL DOMAIN-CONTAINING PROTEIN"/>
    <property type="match status" value="1"/>
</dbReference>
<keyword evidence="4" id="KW-0325">Glycoprotein</keyword>
<keyword evidence="3" id="KW-1015">Disulfide bond</keyword>
<dbReference type="SMART" id="SM00186">
    <property type="entry name" value="FBG"/>
    <property type="match status" value="1"/>
</dbReference>
<dbReference type="InterPro" id="IPR002181">
    <property type="entry name" value="Fibrinogen_a/b/g_C_dom"/>
</dbReference>
<name>A0A5J5CY27_9PERO</name>
<gene>
    <name evidence="8" type="ORF">FQN60_016250</name>
</gene>
<evidence type="ECO:0000256" key="3">
    <source>
        <dbReference type="ARBA" id="ARBA00023157"/>
    </source>
</evidence>
<dbReference type="GO" id="GO:0005577">
    <property type="term" value="C:fibrinogen complex"/>
    <property type="evidence" value="ECO:0007669"/>
    <property type="project" value="TreeGrafter"/>
</dbReference>
<feature type="coiled-coil region" evidence="5">
    <location>
        <begin position="315"/>
        <end position="415"/>
    </location>
</feature>
<dbReference type="InterPro" id="IPR037579">
    <property type="entry name" value="FIB_ANG-like"/>
</dbReference>
<keyword evidence="9" id="KW-1185">Reference proteome</keyword>
<dbReference type="AlphaFoldDB" id="A0A5J5CY27"/>
<dbReference type="GO" id="GO:0070527">
    <property type="term" value="P:platelet aggregation"/>
    <property type="evidence" value="ECO:0007669"/>
    <property type="project" value="TreeGrafter"/>
</dbReference>